<protein>
    <submittedName>
        <fullName evidence="1">Uncharacterized protein</fullName>
    </submittedName>
</protein>
<accession>A0A9K3M0Y3</accession>
<sequence>MDIKWKEMKNIHVYSMGIVPDLVHWLFDFYHCFGCYFMVENGLMRTDEEIKPGKVNVVFPSIFNTVESSTSRKLTAAIRSTISGPPDVKNRYSARSLRYGAITELALHRELSVFAGCARSGHSTGTTVDDYIDDNNPAYGLQAGMARCGYQDLASNLKAKIEVPRLEALGVEVAASVDELLTVGKKDPPKPQLTEVLLAARTVQQKTSQPLMQKTDFLDLLLEHRETLYLEKLHETPIAPHCQRSALRYCFELLDYVVKHDETAKVELQSFHQRSTSREEYMILGKSLVGKCMVQMLKFEGTQPDLEGQLRAKGRKPSTTYRGLGERVGNYKNQLIRKRKEGDSNLQLEKHQQELMLMVEVDAVGTPPGQKSVRSYFSRMIRKNG</sequence>
<reference evidence="1" key="2">
    <citation type="submission" date="2021-04" db="EMBL/GenBank/DDBJ databases">
        <authorList>
            <person name="Podell S."/>
        </authorList>
    </citation>
    <scope>NUCLEOTIDE SEQUENCE</scope>
    <source>
        <strain evidence="1">Hildebrandi</strain>
    </source>
</reference>
<evidence type="ECO:0000313" key="1">
    <source>
        <dbReference type="EMBL" id="KAG7371709.1"/>
    </source>
</evidence>
<dbReference type="Proteomes" id="UP000693970">
    <property type="component" value="Unassembled WGS sequence"/>
</dbReference>
<evidence type="ECO:0000313" key="2">
    <source>
        <dbReference type="Proteomes" id="UP000693970"/>
    </source>
</evidence>
<organism evidence="1 2">
    <name type="scientific">Nitzschia inconspicua</name>
    <dbReference type="NCBI Taxonomy" id="303405"/>
    <lineage>
        <taxon>Eukaryota</taxon>
        <taxon>Sar</taxon>
        <taxon>Stramenopiles</taxon>
        <taxon>Ochrophyta</taxon>
        <taxon>Bacillariophyta</taxon>
        <taxon>Bacillariophyceae</taxon>
        <taxon>Bacillariophycidae</taxon>
        <taxon>Bacillariales</taxon>
        <taxon>Bacillariaceae</taxon>
        <taxon>Nitzschia</taxon>
    </lineage>
</organism>
<keyword evidence="2" id="KW-1185">Reference proteome</keyword>
<gene>
    <name evidence="1" type="ORF">IV203_017850</name>
</gene>
<comment type="caution">
    <text evidence="1">The sequence shown here is derived from an EMBL/GenBank/DDBJ whole genome shotgun (WGS) entry which is preliminary data.</text>
</comment>
<proteinExistence type="predicted"/>
<name>A0A9K3M0Y3_9STRA</name>
<dbReference type="EMBL" id="JAGRRH010000003">
    <property type="protein sequence ID" value="KAG7371709.1"/>
    <property type="molecule type" value="Genomic_DNA"/>
</dbReference>
<reference evidence="1" key="1">
    <citation type="journal article" date="2021" name="Sci. Rep.">
        <title>Diploid genomic architecture of Nitzschia inconspicua, an elite biomass production diatom.</title>
        <authorList>
            <person name="Oliver A."/>
            <person name="Podell S."/>
            <person name="Pinowska A."/>
            <person name="Traller J.C."/>
            <person name="Smith S.R."/>
            <person name="McClure R."/>
            <person name="Beliaev A."/>
            <person name="Bohutskyi P."/>
            <person name="Hill E.A."/>
            <person name="Rabines A."/>
            <person name="Zheng H."/>
            <person name="Allen L.Z."/>
            <person name="Kuo A."/>
            <person name="Grigoriev I.V."/>
            <person name="Allen A.E."/>
            <person name="Hazlebeck D."/>
            <person name="Allen E.E."/>
        </authorList>
    </citation>
    <scope>NUCLEOTIDE SEQUENCE</scope>
    <source>
        <strain evidence="1">Hildebrandi</strain>
    </source>
</reference>
<dbReference type="AlphaFoldDB" id="A0A9K3M0Y3"/>